<evidence type="ECO:0000256" key="5">
    <source>
        <dbReference type="ARBA" id="ARBA00025466"/>
    </source>
</evidence>
<sequence length="352" mass="39654">MSINKEESKKTRRYTTAQIVQLVDYMSNHSELASSRFSCPISNDKLDRQWEALAKILEKHGPKKTVAQWKIVWRDLKCKVRGRLAEVNKLNSAPGKEKSAPPLTELELKVRAIITTVNDIGEPSTCERGLKMFELIQNEVGENLDPQAGPSLPLEQGYNPPSLQAKNMSESLGNSFSSSSRKSKKHKVVEEWESTVKIFTEIQKDHKSSNKEIANAITRLASAQEELLGQQMSVAFALETAVAAHLESNKLQAEANRLQAESNRGLNVSTFAGRDCGGQVVRGSKRRHPVGTTAVEEKNKRFRGSFKNRNKETEEEHRLAFSSRVRSVMSDLLGMHRLFHERLAMREDRSDE</sequence>
<keyword evidence="4" id="KW-0804">Transcription</keyword>
<accession>A0A7R9HZ59</accession>
<evidence type="ECO:0000259" key="7">
    <source>
        <dbReference type="Pfam" id="PF13873"/>
    </source>
</evidence>
<dbReference type="InterPro" id="IPR028002">
    <property type="entry name" value="Myb_DNA-bind_5"/>
</dbReference>
<keyword evidence="3" id="KW-0805">Transcription regulation</keyword>
<organism evidence="8">
    <name type="scientific">Timema bartmani</name>
    <dbReference type="NCBI Taxonomy" id="61472"/>
    <lineage>
        <taxon>Eukaryota</taxon>
        <taxon>Metazoa</taxon>
        <taxon>Ecdysozoa</taxon>
        <taxon>Arthropoda</taxon>
        <taxon>Hexapoda</taxon>
        <taxon>Insecta</taxon>
        <taxon>Pterygota</taxon>
        <taxon>Neoptera</taxon>
        <taxon>Polyneoptera</taxon>
        <taxon>Phasmatodea</taxon>
        <taxon>Timematodea</taxon>
        <taxon>Timematoidea</taxon>
        <taxon>Timematidae</taxon>
        <taxon>Timema</taxon>
    </lineage>
</organism>
<gene>
    <name evidence="8" type="ORF">TBIB3V08_LOCUS4011</name>
</gene>
<evidence type="ECO:0000313" key="8">
    <source>
        <dbReference type="EMBL" id="CAD7441547.1"/>
    </source>
</evidence>
<evidence type="ECO:0000256" key="6">
    <source>
        <dbReference type="SAM" id="Coils"/>
    </source>
</evidence>
<evidence type="ECO:0000256" key="2">
    <source>
        <dbReference type="ARBA" id="ARBA00016807"/>
    </source>
</evidence>
<evidence type="ECO:0000256" key="3">
    <source>
        <dbReference type="ARBA" id="ARBA00023015"/>
    </source>
</evidence>
<feature type="coiled-coil region" evidence="6">
    <location>
        <begin position="206"/>
        <end position="263"/>
    </location>
</feature>
<proteinExistence type="predicted"/>
<evidence type="ECO:0000256" key="1">
    <source>
        <dbReference type="ARBA" id="ARBA00011764"/>
    </source>
</evidence>
<dbReference type="Pfam" id="PF13873">
    <property type="entry name" value="Myb_DNA-bind_5"/>
    <property type="match status" value="1"/>
</dbReference>
<name>A0A7R9HZ59_9NEOP</name>
<feature type="domain" description="Myb/SANT-like DNA-binding" evidence="7">
    <location>
        <begin position="12"/>
        <end position="85"/>
    </location>
</feature>
<reference evidence="8" key="1">
    <citation type="submission" date="2020-11" db="EMBL/GenBank/DDBJ databases">
        <authorList>
            <person name="Tran Van P."/>
        </authorList>
    </citation>
    <scope>NUCLEOTIDE SEQUENCE</scope>
</reference>
<protein>
    <recommendedName>
        <fullName evidence="2">Regulatory protein zeste</fullName>
    </recommendedName>
</protein>
<evidence type="ECO:0000256" key="4">
    <source>
        <dbReference type="ARBA" id="ARBA00023163"/>
    </source>
</evidence>
<comment type="subunit">
    <text evidence="1">Self-associates forming complexes of several hundred monomers.</text>
</comment>
<dbReference type="AlphaFoldDB" id="A0A7R9HZ59"/>
<keyword evidence="6" id="KW-0175">Coiled coil</keyword>
<comment type="function">
    <text evidence="5">Involved in transvection phenomena (= synapsis-dependent gene expression), where the synaptic pairing of chromosomes carrying genes with which zeste interacts influences the expression of these genes. Zeste binds to DNA and stimulates transcription from a nearby promoter.</text>
</comment>
<dbReference type="EMBL" id="OD565347">
    <property type="protein sequence ID" value="CAD7441547.1"/>
    <property type="molecule type" value="Genomic_DNA"/>
</dbReference>